<gene>
    <name evidence="2" type="ORF">ADK75_08795</name>
</gene>
<protein>
    <recommendedName>
        <fullName evidence="4">DUF4259 domain-containing protein</fullName>
    </recommendedName>
</protein>
<dbReference type="PATRIC" id="fig|1961.12.peg.2039"/>
<organism evidence="2 3">
    <name type="scientific">Streptomyces virginiae</name>
    <name type="common">Streptomyces cinnamonensis</name>
    <dbReference type="NCBI Taxonomy" id="1961"/>
    <lineage>
        <taxon>Bacteria</taxon>
        <taxon>Bacillati</taxon>
        <taxon>Actinomycetota</taxon>
        <taxon>Actinomycetes</taxon>
        <taxon>Kitasatosporales</taxon>
        <taxon>Streptomycetaceae</taxon>
        <taxon>Streptomyces</taxon>
    </lineage>
</organism>
<accession>A0A0L8N0E3</accession>
<evidence type="ECO:0000313" key="3">
    <source>
        <dbReference type="Proteomes" id="UP000037084"/>
    </source>
</evidence>
<dbReference type="OrthoDB" id="73183at2"/>
<dbReference type="EMBL" id="LGUV01000061">
    <property type="protein sequence ID" value="KOG56129.1"/>
    <property type="molecule type" value="Genomic_DNA"/>
</dbReference>
<dbReference type="Proteomes" id="UP000037084">
    <property type="component" value="Unassembled WGS sequence"/>
</dbReference>
<sequence length="146" mass="15511">MGTWDVGPFDNDTAADFSGDLDEAPEGEREGIIRDALLRTIDTRDYLDQDIAVEAVAAAALVAAQCPGGEPITTAYGPDLALPHLSTELRALAVQALDRVVTDPSELMELWGETDQDGSWRASLAGIRTALLTTSSEEAATPLAQR</sequence>
<proteinExistence type="predicted"/>
<comment type="caution">
    <text evidence="2">The sequence shown here is derived from an EMBL/GenBank/DDBJ whole genome shotgun (WGS) entry which is preliminary data.</text>
</comment>
<dbReference type="Pfam" id="PF14078">
    <property type="entry name" value="DUF4259"/>
    <property type="match status" value="1"/>
</dbReference>
<dbReference type="RefSeq" id="WP_053169358.1">
    <property type="nucleotide sequence ID" value="NZ_LGUV01000061.1"/>
</dbReference>
<evidence type="ECO:0008006" key="4">
    <source>
        <dbReference type="Google" id="ProtNLM"/>
    </source>
</evidence>
<dbReference type="AlphaFoldDB" id="A0A0L8N0E3"/>
<feature type="region of interest" description="Disordered" evidence="1">
    <location>
        <begin position="1"/>
        <end position="26"/>
    </location>
</feature>
<evidence type="ECO:0000313" key="2">
    <source>
        <dbReference type="EMBL" id="KOG56129.1"/>
    </source>
</evidence>
<name>A0A0L8N0E3_STRVG</name>
<dbReference type="InterPro" id="IPR025355">
    <property type="entry name" value="DUF4259"/>
</dbReference>
<evidence type="ECO:0000256" key="1">
    <source>
        <dbReference type="SAM" id="MobiDB-lite"/>
    </source>
</evidence>
<reference evidence="3" key="1">
    <citation type="submission" date="2015-07" db="EMBL/GenBank/DDBJ databases">
        <authorList>
            <consortium name="Consortium for Microbial Forensics and Genomics (microFORGE)"/>
            <person name="Knight B.M."/>
            <person name="Roberts D.P."/>
            <person name="Lin D."/>
            <person name="Hari K."/>
            <person name="Fletcher J."/>
            <person name="Melcher U."/>
            <person name="Blagden T."/>
            <person name="Winegar R.A."/>
        </authorList>
    </citation>
    <scope>NUCLEOTIDE SEQUENCE [LARGE SCALE GENOMIC DNA]</scope>
    <source>
        <strain evidence="3">NRRL B-1447</strain>
    </source>
</reference>